<organism evidence="7 8">
    <name type="scientific">Pseudomonas oryzihabitans</name>
    <dbReference type="NCBI Taxonomy" id="47885"/>
    <lineage>
        <taxon>Bacteria</taxon>
        <taxon>Pseudomonadati</taxon>
        <taxon>Pseudomonadota</taxon>
        <taxon>Gammaproteobacteria</taxon>
        <taxon>Pseudomonadales</taxon>
        <taxon>Pseudomonadaceae</taxon>
        <taxon>Pseudomonas</taxon>
    </lineage>
</organism>
<reference evidence="7" key="1">
    <citation type="submission" date="2023-08" db="EMBL/GenBank/DDBJ databases">
        <title>Functional and genomic diversity of the sorghum phyllosphere microbiome.</title>
        <authorList>
            <person name="Shade A."/>
        </authorList>
    </citation>
    <scope>NUCLEOTIDE SEQUENCE</scope>
    <source>
        <strain evidence="7">SORGH_AS_0201</strain>
    </source>
</reference>
<dbReference type="GO" id="GO:0008967">
    <property type="term" value="F:phosphoglycolate phosphatase activity"/>
    <property type="evidence" value="ECO:0007669"/>
    <property type="project" value="UniProtKB-EC"/>
</dbReference>
<evidence type="ECO:0000256" key="1">
    <source>
        <dbReference type="ARBA" id="ARBA00000830"/>
    </source>
</evidence>
<dbReference type="GO" id="GO:0005829">
    <property type="term" value="C:cytosol"/>
    <property type="evidence" value="ECO:0007669"/>
    <property type="project" value="TreeGrafter"/>
</dbReference>
<evidence type="ECO:0000313" key="7">
    <source>
        <dbReference type="EMBL" id="MDR6235855.1"/>
    </source>
</evidence>
<dbReference type="NCBIfam" id="TIGR01549">
    <property type="entry name" value="HAD-SF-IA-v1"/>
    <property type="match status" value="1"/>
</dbReference>
<dbReference type="PANTHER" id="PTHR43434:SF1">
    <property type="entry name" value="PHOSPHOGLYCOLATE PHOSPHATASE"/>
    <property type="match status" value="1"/>
</dbReference>
<dbReference type="SUPFAM" id="SSF56784">
    <property type="entry name" value="HAD-like"/>
    <property type="match status" value="1"/>
</dbReference>
<dbReference type="EC" id="3.1.3.18" evidence="4"/>
<comment type="pathway">
    <text evidence="2">Organic acid metabolism; glycolate biosynthesis; glycolate from 2-phosphoglycolate: step 1/1.</text>
</comment>
<dbReference type="SFLD" id="SFLDS00003">
    <property type="entry name" value="Haloacid_Dehalogenase"/>
    <property type="match status" value="1"/>
</dbReference>
<keyword evidence="6" id="KW-0119">Carbohydrate metabolism</keyword>
<dbReference type="InterPro" id="IPR023198">
    <property type="entry name" value="PGP-like_dom2"/>
</dbReference>
<dbReference type="PANTHER" id="PTHR43434">
    <property type="entry name" value="PHOSPHOGLYCOLATE PHOSPHATASE"/>
    <property type="match status" value="1"/>
</dbReference>
<dbReference type="Gene3D" id="3.40.50.1000">
    <property type="entry name" value="HAD superfamily/HAD-like"/>
    <property type="match status" value="1"/>
</dbReference>
<evidence type="ECO:0000256" key="5">
    <source>
        <dbReference type="ARBA" id="ARBA00022723"/>
    </source>
</evidence>
<dbReference type="InterPro" id="IPR050155">
    <property type="entry name" value="HAD-like_hydrolase_sf"/>
</dbReference>
<evidence type="ECO:0000256" key="6">
    <source>
        <dbReference type="ARBA" id="ARBA00023277"/>
    </source>
</evidence>
<dbReference type="Gene3D" id="1.10.150.240">
    <property type="entry name" value="Putative phosphatase, domain 2"/>
    <property type="match status" value="1"/>
</dbReference>
<dbReference type="GO" id="GO:0006281">
    <property type="term" value="P:DNA repair"/>
    <property type="evidence" value="ECO:0007669"/>
    <property type="project" value="TreeGrafter"/>
</dbReference>
<dbReference type="Pfam" id="PF00702">
    <property type="entry name" value="Hydrolase"/>
    <property type="match status" value="1"/>
</dbReference>
<dbReference type="Proteomes" id="UP001268036">
    <property type="component" value="Unassembled WGS sequence"/>
</dbReference>
<evidence type="ECO:0000256" key="4">
    <source>
        <dbReference type="ARBA" id="ARBA00013078"/>
    </source>
</evidence>
<accession>A0AAJ2BNZ9</accession>
<evidence type="ECO:0000313" key="8">
    <source>
        <dbReference type="Proteomes" id="UP001268036"/>
    </source>
</evidence>
<keyword evidence="7" id="KW-0378">Hydrolase</keyword>
<comment type="similarity">
    <text evidence="3">Belongs to the HAD-like hydrolase superfamily. CbbY/CbbZ/Gph/YieH family.</text>
</comment>
<name>A0AAJ2BNZ9_9PSED</name>
<dbReference type="GO" id="GO:0046872">
    <property type="term" value="F:metal ion binding"/>
    <property type="evidence" value="ECO:0007669"/>
    <property type="project" value="UniProtKB-KW"/>
</dbReference>
<sequence>MKTTTPIRAILFDKDGTLIDYHQSWGPTNRRAAKLAAAGDKELESHLLAVAGFDNATGLTAADSLFASGNTEEIARTWVKAGCSYPLNALTQTLDELFQQSARHAVPVSDLFALFKELNARGIAIGIASSDSETAIRLMLEVFGISDFVAFVAGYDSGYGWKPEPGMLLQFSAVVGIPTSEIAVVGDNLHDMAMAEAGGAGLRVGVLSGTGTLETLTPAADFCLPSIASLNLDQLVSRL</sequence>
<dbReference type="InterPro" id="IPR006439">
    <property type="entry name" value="HAD-SF_hydro_IA"/>
</dbReference>
<dbReference type="InterPro" id="IPR036412">
    <property type="entry name" value="HAD-like_sf"/>
</dbReference>
<evidence type="ECO:0000256" key="2">
    <source>
        <dbReference type="ARBA" id="ARBA00004818"/>
    </source>
</evidence>
<comment type="caution">
    <text evidence="7">The sequence shown here is derived from an EMBL/GenBank/DDBJ whole genome shotgun (WGS) entry which is preliminary data.</text>
</comment>
<dbReference type="EMBL" id="JAVJAF010000001">
    <property type="protein sequence ID" value="MDR6235855.1"/>
    <property type="molecule type" value="Genomic_DNA"/>
</dbReference>
<dbReference type="InterPro" id="IPR023214">
    <property type="entry name" value="HAD_sf"/>
</dbReference>
<dbReference type="RefSeq" id="WP_140217539.1">
    <property type="nucleotide sequence ID" value="NZ_CP021645.1"/>
</dbReference>
<dbReference type="SFLD" id="SFLDG01129">
    <property type="entry name" value="C1.5:_HAD__Beta-PGM__Phosphata"/>
    <property type="match status" value="1"/>
</dbReference>
<evidence type="ECO:0000256" key="3">
    <source>
        <dbReference type="ARBA" id="ARBA00006171"/>
    </source>
</evidence>
<gene>
    <name evidence="7" type="ORF">QE440_003596</name>
</gene>
<keyword evidence="5" id="KW-0479">Metal-binding</keyword>
<dbReference type="AlphaFoldDB" id="A0AAJ2BNZ9"/>
<protein>
    <recommendedName>
        <fullName evidence="4">phosphoglycolate phosphatase</fullName>
        <ecNumber evidence="4">3.1.3.18</ecNumber>
    </recommendedName>
</protein>
<comment type="catalytic activity">
    <reaction evidence="1">
        <text>2-phosphoglycolate + H2O = glycolate + phosphate</text>
        <dbReference type="Rhea" id="RHEA:14369"/>
        <dbReference type="ChEBI" id="CHEBI:15377"/>
        <dbReference type="ChEBI" id="CHEBI:29805"/>
        <dbReference type="ChEBI" id="CHEBI:43474"/>
        <dbReference type="ChEBI" id="CHEBI:58033"/>
        <dbReference type="EC" id="3.1.3.18"/>
    </reaction>
</comment>
<dbReference type="CDD" id="cd01427">
    <property type="entry name" value="HAD_like"/>
    <property type="match status" value="1"/>
</dbReference>
<proteinExistence type="inferred from homology"/>